<feature type="transmembrane region" description="Helical" evidence="8">
    <location>
        <begin position="52"/>
        <end position="72"/>
    </location>
</feature>
<comment type="subcellular location">
    <subcellularLocation>
        <location evidence="1">Cell membrane</location>
        <topology evidence="1">Multi-pass membrane protein</topology>
    </subcellularLocation>
</comment>
<evidence type="ECO:0000256" key="7">
    <source>
        <dbReference type="SAM" id="MobiDB-lite"/>
    </source>
</evidence>
<name>A0A7K1LET9_9ACTN</name>
<dbReference type="AlphaFoldDB" id="A0A7K1LET9"/>
<dbReference type="EMBL" id="WOFH01000027">
    <property type="protein sequence ID" value="MUN42836.1"/>
    <property type="molecule type" value="Genomic_DNA"/>
</dbReference>
<dbReference type="Gene3D" id="1.20.1720.10">
    <property type="entry name" value="Multidrug resistance protein D"/>
    <property type="match status" value="1"/>
</dbReference>
<feature type="transmembrane region" description="Helical" evidence="8">
    <location>
        <begin position="170"/>
        <end position="192"/>
    </location>
</feature>
<feature type="transmembrane region" description="Helical" evidence="8">
    <location>
        <begin position="84"/>
        <end position="103"/>
    </location>
</feature>
<feature type="transmembrane region" description="Helical" evidence="8">
    <location>
        <begin position="363"/>
        <end position="387"/>
    </location>
</feature>
<evidence type="ECO:0000313" key="10">
    <source>
        <dbReference type="EMBL" id="MUN42836.1"/>
    </source>
</evidence>
<dbReference type="InterPro" id="IPR001958">
    <property type="entry name" value="Tet-R_TetA/multi-R_MdtG-like"/>
</dbReference>
<sequence length="522" mass="53279">MSAVAGTAPRAGRREWAGLVMLCLPTMLATVDINVTLLALPHIAKDLGSSDIQQLWITDVYGFVIASFLITMGTLGDRIGRRRVLLAGAALFIVASVLAATAGSTGALIASRAVIGLAGATLMPSVLAIITDMFRDPKQLSIAMGAWGSSIMLGLIGGPIVGGLLLGPFYWGSVFLIAIPVMAVLLITGPFLIPESRNPDARRLDLVSVVLSLGMIMPVVYGIKELSRDGWAVLPVVAIVVGLVLGAVFVRRQRSISNPLLDLNLFGIRSLSTGLALGLLVAMITGGTGLTVTLFMQMVRGITPVHVALWLIAPSIAMVVFGNMALGMSQKIRPAVVLAAGSVVAIAGLLVLTQVSVHGGMGVLLTGLILVYIGASPVGMMNSFLVMQAAPPDKAGSAGSLSSTSGELGAALGVAVFGVVGTSVYRHELDVPSGTPGPVADAAHSSIAGAVYGTPGTPTGPALLDSAEKAFTSGLHVVALSTIVLYIALAAIAYIGLRDLPPTGTPEPAADAEAEPAEQPTA</sequence>
<keyword evidence="4 8" id="KW-0812">Transmembrane</keyword>
<feature type="transmembrane region" description="Helical" evidence="8">
    <location>
        <begin position="204"/>
        <end position="224"/>
    </location>
</feature>
<dbReference type="SUPFAM" id="SSF103473">
    <property type="entry name" value="MFS general substrate transporter"/>
    <property type="match status" value="1"/>
</dbReference>
<dbReference type="CDD" id="cd17321">
    <property type="entry name" value="MFS_MMR_MDR_like"/>
    <property type="match status" value="1"/>
</dbReference>
<keyword evidence="3" id="KW-1003">Cell membrane</keyword>
<dbReference type="InterPro" id="IPR036259">
    <property type="entry name" value="MFS_trans_sf"/>
</dbReference>
<protein>
    <submittedName>
        <fullName evidence="10">MFS transporter</fullName>
    </submittedName>
</protein>
<dbReference type="InterPro" id="IPR020846">
    <property type="entry name" value="MFS_dom"/>
</dbReference>
<feature type="transmembrane region" description="Helical" evidence="8">
    <location>
        <begin position="230"/>
        <end position="250"/>
    </location>
</feature>
<feature type="transmembrane region" description="Helical" evidence="8">
    <location>
        <begin position="142"/>
        <end position="164"/>
    </location>
</feature>
<evidence type="ECO:0000256" key="5">
    <source>
        <dbReference type="ARBA" id="ARBA00022989"/>
    </source>
</evidence>
<feature type="region of interest" description="Disordered" evidence="7">
    <location>
        <begin position="502"/>
        <end position="522"/>
    </location>
</feature>
<feature type="transmembrane region" description="Helical" evidence="8">
    <location>
        <begin position="271"/>
        <end position="295"/>
    </location>
</feature>
<accession>A0A7K1LET9</accession>
<keyword evidence="11" id="KW-1185">Reference proteome</keyword>
<comment type="caution">
    <text evidence="10">The sequence shown here is derived from an EMBL/GenBank/DDBJ whole genome shotgun (WGS) entry which is preliminary data.</text>
</comment>
<keyword evidence="6 8" id="KW-0472">Membrane</keyword>
<evidence type="ECO:0000256" key="4">
    <source>
        <dbReference type="ARBA" id="ARBA00022692"/>
    </source>
</evidence>
<feature type="transmembrane region" description="Helical" evidence="8">
    <location>
        <begin position="16"/>
        <end position="40"/>
    </location>
</feature>
<dbReference type="GO" id="GO:0022857">
    <property type="term" value="F:transmembrane transporter activity"/>
    <property type="evidence" value="ECO:0007669"/>
    <property type="project" value="InterPro"/>
</dbReference>
<feature type="domain" description="Major facilitator superfamily (MFS) profile" evidence="9">
    <location>
        <begin position="18"/>
        <end position="493"/>
    </location>
</feature>
<dbReference type="Pfam" id="PF07690">
    <property type="entry name" value="MFS_1"/>
    <property type="match status" value="1"/>
</dbReference>
<evidence type="ECO:0000259" key="9">
    <source>
        <dbReference type="PROSITE" id="PS50850"/>
    </source>
</evidence>
<dbReference type="Gene3D" id="1.20.1250.20">
    <property type="entry name" value="MFS general substrate transporter like domains"/>
    <property type="match status" value="1"/>
</dbReference>
<feature type="transmembrane region" description="Helical" evidence="8">
    <location>
        <begin position="307"/>
        <end position="328"/>
    </location>
</feature>
<gene>
    <name evidence="10" type="ORF">GNZ18_40535</name>
</gene>
<feature type="transmembrane region" description="Helical" evidence="8">
    <location>
        <begin position="335"/>
        <end position="357"/>
    </location>
</feature>
<dbReference type="GO" id="GO:0005886">
    <property type="term" value="C:plasma membrane"/>
    <property type="evidence" value="ECO:0007669"/>
    <property type="project" value="UniProtKB-SubCell"/>
</dbReference>
<reference evidence="10 11" key="1">
    <citation type="submission" date="2019-11" db="EMBL/GenBank/DDBJ databases">
        <authorList>
            <person name="Cao P."/>
        </authorList>
    </citation>
    <scope>NUCLEOTIDE SEQUENCE [LARGE SCALE GENOMIC DNA]</scope>
    <source>
        <strain evidence="10 11">NEAU-AAG5</strain>
    </source>
</reference>
<dbReference type="PRINTS" id="PR01035">
    <property type="entry name" value="TCRTETA"/>
</dbReference>
<evidence type="ECO:0000256" key="6">
    <source>
        <dbReference type="ARBA" id="ARBA00023136"/>
    </source>
</evidence>
<evidence type="ECO:0000256" key="3">
    <source>
        <dbReference type="ARBA" id="ARBA00022475"/>
    </source>
</evidence>
<dbReference type="PROSITE" id="PS50850">
    <property type="entry name" value="MFS"/>
    <property type="match status" value="1"/>
</dbReference>
<dbReference type="Proteomes" id="UP000432015">
    <property type="component" value="Unassembled WGS sequence"/>
</dbReference>
<feature type="transmembrane region" description="Helical" evidence="8">
    <location>
        <begin position="474"/>
        <end position="497"/>
    </location>
</feature>
<evidence type="ECO:0000256" key="8">
    <source>
        <dbReference type="SAM" id="Phobius"/>
    </source>
</evidence>
<dbReference type="PANTHER" id="PTHR42718">
    <property type="entry name" value="MAJOR FACILITATOR SUPERFAMILY MULTIDRUG TRANSPORTER MFSC"/>
    <property type="match status" value="1"/>
</dbReference>
<feature type="transmembrane region" description="Helical" evidence="8">
    <location>
        <begin position="109"/>
        <end position="130"/>
    </location>
</feature>
<proteinExistence type="predicted"/>
<evidence type="ECO:0000256" key="1">
    <source>
        <dbReference type="ARBA" id="ARBA00004651"/>
    </source>
</evidence>
<dbReference type="PANTHER" id="PTHR42718:SF47">
    <property type="entry name" value="METHYL VIOLOGEN RESISTANCE PROTEIN SMVA"/>
    <property type="match status" value="1"/>
</dbReference>
<keyword evidence="2" id="KW-0813">Transport</keyword>
<evidence type="ECO:0000256" key="2">
    <source>
        <dbReference type="ARBA" id="ARBA00022448"/>
    </source>
</evidence>
<organism evidence="10 11">
    <name type="scientific">Actinomadura litoris</name>
    <dbReference type="NCBI Taxonomy" id="2678616"/>
    <lineage>
        <taxon>Bacteria</taxon>
        <taxon>Bacillati</taxon>
        <taxon>Actinomycetota</taxon>
        <taxon>Actinomycetes</taxon>
        <taxon>Streptosporangiales</taxon>
        <taxon>Thermomonosporaceae</taxon>
        <taxon>Actinomadura</taxon>
    </lineage>
</organism>
<dbReference type="InterPro" id="IPR011701">
    <property type="entry name" value="MFS"/>
</dbReference>
<evidence type="ECO:0000313" key="11">
    <source>
        <dbReference type="Proteomes" id="UP000432015"/>
    </source>
</evidence>
<keyword evidence="5 8" id="KW-1133">Transmembrane helix</keyword>